<proteinExistence type="inferred from homology"/>
<dbReference type="GO" id="GO:0016020">
    <property type="term" value="C:membrane"/>
    <property type="evidence" value="ECO:0007669"/>
    <property type="project" value="UniProtKB-SubCell"/>
</dbReference>
<sequence>MSPFVVFTLFYLLISFGLIYPPTEFISAGFTIQNWFSGILGSESLNFIRYHIKKSMLNLIVYSCLPLVYVILLFLLGYVNELSLLFIGTTLYWKIFAATSITLPLLALFEVKRWTDNNYSKHPIVKNLTKFCNNNSSWEVVASEIENEFRRIEKVCISTNPLSRVVVTENWILKVTPLTIFLTHQSEASLIVKSATNFELSHLNSKETQYLNIEVNSARIEPFIIRINAAHFKDLEDRLARSINVLPNVKFHKSIVEQFLDVFKDTISKNPKYTTNMELDQCIGCLQSRPEVKIQKQCQDTLINNCTSCFCKPMWCVDCMGKWFVSRQDPEHKNQWLSSKCTCPMCRATFCLLDVSLLDEVE</sequence>
<evidence type="ECO:0000256" key="5">
    <source>
        <dbReference type="ARBA" id="ARBA00023136"/>
    </source>
</evidence>
<evidence type="ECO:0000256" key="3">
    <source>
        <dbReference type="ARBA" id="ARBA00022692"/>
    </source>
</evidence>
<feature type="transmembrane region" description="Helical" evidence="6">
    <location>
        <begin position="91"/>
        <end position="111"/>
    </location>
</feature>
<keyword evidence="4 6" id="KW-1133">Transmembrane helix</keyword>
<dbReference type="OrthoDB" id="10055027at2759"/>
<reference evidence="8" key="1">
    <citation type="submission" date="2025-08" db="UniProtKB">
        <authorList>
            <consortium name="RefSeq"/>
        </authorList>
    </citation>
    <scope>IDENTIFICATION</scope>
    <source>
        <tissue evidence="8">Gonads</tissue>
    </source>
</reference>
<dbReference type="AlphaFoldDB" id="A0A6J2XFY5"/>
<keyword evidence="5 6" id="KW-0472">Membrane</keyword>
<evidence type="ECO:0000313" key="8">
    <source>
        <dbReference type="RefSeq" id="XP_030749870.1"/>
    </source>
</evidence>
<accession>A0A6J2XFY5</accession>
<evidence type="ECO:0000256" key="4">
    <source>
        <dbReference type="ARBA" id="ARBA00022989"/>
    </source>
</evidence>
<dbReference type="PANTHER" id="PTHR31322:SF2">
    <property type="entry name" value="E3 UBIQUITIN-PROTEIN LIGASE TM129"/>
    <property type="match status" value="1"/>
</dbReference>
<evidence type="ECO:0000256" key="1">
    <source>
        <dbReference type="ARBA" id="ARBA00004141"/>
    </source>
</evidence>
<dbReference type="FunCoup" id="A0A6J2XFY5">
    <property type="interactions" value="1771"/>
</dbReference>
<dbReference type="PANTHER" id="PTHR31322">
    <property type="entry name" value="E3 UBIQUITIN-PROTEIN LIGASE TM129"/>
    <property type="match status" value="1"/>
</dbReference>
<dbReference type="GeneID" id="115877724"/>
<dbReference type="GO" id="GO:0016567">
    <property type="term" value="P:protein ubiquitination"/>
    <property type="evidence" value="ECO:0007669"/>
    <property type="project" value="InterPro"/>
</dbReference>
<dbReference type="InterPro" id="IPR018801">
    <property type="entry name" value="TM129"/>
</dbReference>
<name>A0A6J2XFY5_SITOR</name>
<protein>
    <submittedName>
        <fullName evidence="8">E3 ubiquitin-protein ligase TM129</fullName>
    </submittedName>
</protein>
<comment type="subcellular location">
    <subcellularLocation>
        <location evidence="1">Membrane</location>
        <topology evidence="1">Multi-pass membrane protein</topology>
    </subcellularLocation>
</comment>
<dbReference type="KEGG" id="soy:115877724"/>
<dbReference type="Proteomes" id="UP000504635">
    <property type="component" value="Unplaced"/>
</dbReference>
<evidence type="ECO:0000313" key="7">
    <source>
        <dbReference type="Proteomes" id="UP000504635"/>
    </source>
</evidence>
<evidence type="ECO:0000256" key="6">
    <source>
        <dbReference type="SAM" id="Phobius"/>
    </source>
</evidence>
<keyword evidence="3 6" id="KW-0812">Transmembrane</keyword>
<dbReference type="InParanoid" id="A0A6J2XFY5"/>
<feature type="transmembrane region" description="Helical" evidence="6">
    <location>
        <begin position="59"/>
        <end position="79"/>
    </location>
</feature>
<dbReference type="GO" id="GO:0061630">
    <property type="term" value="F:ubiquitin protein ligase activity"/>
    <property type="evidence" value="ECO:0007669"/>
    <property type="project" value="InterPro"/>
</dbReference>
<comment type="similarity">
    <text evidence="2">Belongs to the TMEM129 family.</text>
</comment>
<gene>
    <name evidence="8" type="primary">LOC115877724</name>
</gene>
<dbReference type="GO" id="GO:0005783">
    <property type="term" value="C:endoplasmic reticulum"/>
    <property type="evidence" value="ECO:0007669"/>
    <property type="project" value="TreeGrafter"/>
</dbReference>
<evidence type="ECO:0000256" key="2">
    <source>
        <dbReference type="ARBA" id="ARBA00007332"/>
    </source>
</evidence>
<dbReference type="Pfam" id="PF10272">
    <property type="entry name" value="Tmpp129"/>
    <property type="match status" value="1"/>
</dbReference>
<organism evidence="7 8">
    <name type="scientific">Sitophilus oryzae</name>
    <name type="common">Rice weevil</name>
    <name type="synonym">Curculio oryzae</name>
    <dbReference type="NCBI Taxonomy" id="7048"/>
    <lineage>
        <taxon>Eukaryota</taxon>
        <taxon>Metazoa</taxon>
        <taxon>Ecdysozoa</taxon>
        <taxon>Arthropoda</taxon>
        <taxon>Hexapoda</taxon>
        <taxon>Insecta</taxon>
        <taxon>Pterygota</taxon>
        <taxon>Neoptera</taxon>
        <taxon>Endopterygota</taxon>
        <taxon>Coleoptera</taxon>
        <taxon>Polyphaga</taxon>
        <taxon>Cucujiformia</taxon>
        <taxon>Curculionidae</taxon>
        <taxon>Dryophthorinae</taxon>
        <taxon>Sitophilus</taxon>
    </lineage>
</organism>
<keyword evidence="7" id="KW-1185">Reference proteome</keyword>
<dbReference type="RefSeq" id="XP_030749870.1">
    <property type="nucleotide sequence ID" value="XM_030894010.1"/>
</dbReference>